<dbReference type="Gene3D" id="3.90.190.10">
    <property type="entry name" value="Protein tyrosine phosphatase superfamily"/>
    <property type="match status" value="1"/>
</dbReference>
<sequence>MLRLTPGDMKCRMYCSGKKCKYCSVQPSTSGQAIPGLYSTWVTPNILAMARPTAAHTDLVEHFQKASIRTVINLQEPGEHKFCGPALLPSGFTYDPEEALMKHDIFFYNFPMPDFKTCSVAFLLDVVKVMQFAWDQGNIAVHCHAGHGRTGMLIAAFLIYWEGVTPIEAVKTVREKRPDSVQSMDQVTVLNDFYTMLKGHASVLPTVTTLINGTGHWCPLCVSSSAPEVDQKRSIFSALFLKRNEPEQPVKAPLVAYETVLDFERDYLAGPERKEYRAVPKIICTLVKLLLERVFQHATLHLQGRDINDRKIEWEVGPRIAKFNEVEVLNEMFQAREPCGVCTYIKAATTNQLVTVSNCGHVLKNANYCTLIALLDRNLMELERPESEEAFSDLITINTSLARHMGAHTDEPWKTAFAIIVSAFSHSWPTDYYYFAQIVHRFFLPEMKLNDATCARIRALLERLAETRAFWHDHELRESDRRAVDDSAISSEDGAPSPEASETYRKITAEAMMTKNGGGTNGKTHDDDELQ</sequence>
<evidence type="ECO:0000256" key="1">
    <source>
        <dbReference type="ARBA" id="ARBA00022801"/>
    </source>
</evidence>
<dbReference type="InterPro" id="IPR050561">
    <property type="entry name" value="PTP"/>
</dbReference>
<name>A0A8R1Y7X2_PRIPA</name>
<dbReference type="InterPro" id="IPR003595">
    <property type="entry name" value="Tyr_Pase_cat"/>
</dbReference>
<protein>
    <submittedName>
        <fullName evidence="6">Uncharacterized protein</fullName>
    </submittedName>
</protein>
<reference evidence="6" key="2">
    <citation type="submission" date="2022-06" db="UniProtKB">
        <authorList>
            <consortium name="EnsemblMetazoa"/>
        </authorList>
    </citation>
    <scope>IDENTIFICATION</scope>
    <source>
        <strain evidence="6">PS312</strain>
    </source>
</reference>
<dbReference type="SMART" id="SM00404">
    <property type="entry name" value="PTPc_motif"/>
    <property type="match status" value="1"/>
</dbReference>
<keyword evidence="1" id="KW-0378">Hydrolase</keyword>
<dbReference type="PROSITE" id="PS50054">
    <property type="entry name" value="TYR_PHOSPHATASE_DUAL"/>
    <property type="match status" value="1"/>
</dbReference>
<evidence type="ECO:0000259" key="5">
    <source>
        <dbReference type="PROSITE" id="PS50056"/>
    </source>
</evidence>
<dbReference type="InterPro" id="IPR029021">
    <property type="entry name" value="Prot-tyrosine_phosphatase-like"/>
</dbReference>
<feature type="domain" description="Tyrosine specific protein phosphatases" evidence="5">
    <location>
        <begin position="121"/>
        <end position="188"/>
    </location>
</feature>
<dbReference type="EnsemblMetazoa" id="PPA01604.1">
    <property type="protein sequence ID" value="PPA01604.1"/>
    <property type="gene ID" value="WBGene00091158"/>
</dbReference>
<dbReference type="InterPro" id="IPR016130">
    <property type="entry name" value="Tyr_Pase_AS"/>
</dbReference>
<dbReference type="PROSITE" id="PS00383">
    <property type="entry name" value="TYR_PHOSPHATASE_1"/>
    <property type="match status" value="1"/>
</dbReference>
<dbReference type="PROSITE" id="PS50056">
    <property type="entry name" value="TYR_PHOSPHATASE_2"/>
    <property type="match status" value="1"/>
</dbReference>
<dbReference type="InterPro" id="IPR020422">
    <property type="entry name" value="TYR_PHOSPHATASE_DUAL_dom"/>
</dbReference>
<dbReference type="Pfam" id="PF00782">
    <property type="entry name" value="DSPc"/>
    <property type="match status" value="1"/>
</dbReference>
<dbReference type="FunFam" id="3.90.190.10:FF:000111">
    <property type="entry name" value="Putative phosphatase"/>
    <property type="match status" value="1"/>
</dbReference>
<dbReference type="InterPro" id="IPR000387">
    <property type="entry name" value="Tyr_Pase_dom"/>
</dbReference>
<keyword evidence="2" id="KW-0904">Protein phosphatase</keyword>
<evidence type="ECO:0000256" key="3">
    <source>
        <dbReference type="SAM" id="MobiDB-lite"/>
    </source>
</evidence>
<dbReference type="PANTHER" id="PTHR23339">
    <property type="entry name" value="TYROSINE SPECIFIC PROTEIN PHOSPHATASE AND DUAL SPECIFICITY PROTEIN PHOSPHATASE"/>
    <property type="match status" value="1"/>
</dbReference>
<dbReference type="AlphaFoldDB" id="A0A8R1Y7X2"/>
<keyword evidence="7" id="KW-1185">Reference proteome</keyword>
<reference evidence="7" key="1">
    <citation type="journal article" date="2008" name="Nat. Genet.">
        <title>The Pristionchus pacificus genome provides a unique perspective on nematode lifestyle and parasitism.</title>
        <authorList>
            <person name="Dieterich C."/>
            <person name="Clifton S.W."/>
            <person name="Schuster L.N."/>
            <person name="Chinwalla A."/>
            <person name="Delehaunty K."/>
            <person name="Dinkelacker I."/>
            <person name="Fulton L."/>
            <person name="Fulton R."/>
            <person name="Godfrey J."/>
            <person name="Minx P."/>
            <person name="Mitreva M."/>
            <person name="Roeseler W."/>
            <person name="Tian H."/>
            <person name="Witte H."/>
            <person name="Yang S.P."/>
            <person name="Wilson R.K."/>
            <person name="Sommer R.J."/>
        </authorList>
    </citation>
    <scope>NUCLEOTIDE SEQUENCE [LARGE SCALE GENOMIC DNA]</scope>
    <source>
        <strain evidence="7">PS312</strain>
    </source>
</reference>
<dbReference type="SMART" id="SM00195">
    <property type="entry name" value="DSPc"/>
    <property type="match status" value="1"/>
</dbReference>
<gene>
    <name evidence="6" type="primary">WBGene00091158</name>
</gene>
<evidence type="ECO:0000313" key="7">
    <source>
        <dbReference type="Proteomes" id="UP000005239"/>
    </source>
</evidence>
<dbReference type="SUPFAM" id="SSF52799">
    <property type="entry name" value="(Phosphotyrosine protein) phosphatases II"/>
    <property type="match status" value="1"/>
</dbReference>
<organism evidence="6 7">
    <name type="scientific">Pristionchus pacificus</name>
    <name type="common">Parasitic nematode worm</name>
    <dbReference type="NCBI Taxonomy" id="54126"/>
    <lineage>
        <taxon>Eukaryota</taxon>
        <taxon>Metazoa</taxon>
        <taxon>Ecdysozoa</taxon>
        <taxon>Nematoda</taxon>
        <taxon>Chromadorea</taxon>
        <taxon>Rhabditida</taxon>
        <taxon>Rhabditina</taxon>
        <taxon>Diplogasteromorpha</taxon>
        <taxon>Diplogasteroidea</taxon>
        <taxon>Neodiplogasteridae</taxon>
        <taxon>Pristionchus</taxon>
    </lineage>
</organism>
<evidence type="ECO:0000256" key="2">
    <source>
        <dbReference type="ARBA" id="ARBA00022912"/>
    </source>
</evidence>
<proteinExistence type="predicted"/>
<evidence type="ECO:0000259" key="4">
    <source>
        <dbReference type="PROSITE" id="PS50054"/>
    </source>
</evidence>
<feature type="domain" description="Tyrosine-protein phosphatase" evidence="4">
    <location>
        <begin position="37"/>
        <end position="199"/>
    </location>
</feature>
<dbReference type="GO" id="GO:0060271">
    <property type="term" value="P:cilium assembly"/>
    <property type="evidence" value="ECO:0000318"/>
    <property type="project" value="GO_Central"/>
</dbReference>
<dbReference type="GO" id="GO:0004725">
    <property type="term" value="F:protein tyrosine phosphatase activity"/>
    <property type="evidence" value="ECO:0000318"/>
    <property type="project" value="GO_Central"/>
</dbReference>
<dbReference type="GO" id="GO:0005737">
    <property type="term" value="C:cytoplasm"/>
    <property type="evidence" value="ECO:0000318"/>
    <property type="project" value="GO_Central"/>
</dbReference>
<dbReference type="Proteomes" id="UP000005239">
    <property type="component" value="Unassembled WGS sequence"/>
</dbReference>
<dbReference type="InterPro" id="IPR000340">
    <property type="entry name" value="Dual-sp_phosphatase_cat-dom"/>
</dbReference>
<accession>A0A8R1Y7X2</accession>
<feature type="region of interest" description="Disordered" evidence="3">
    <location>
        <begin position="481"/>
        <end position="531"/>
    </location>
</feature>
<evidence type="ECO:0000313" key="6">
    <source>
        <dbReference type="EnsemblMetazoa" id="PPA01604.1"/>
    </source>
</evidence>